<dbReference type="eggNOG" id="COG4198">
    <property type="taxonomic scope" value="Bacteria"/>
</dbReference>
<dbReference type="AlphaFoldDB" id="A0A135YR77"/>
<proteinExistence type="predicted"/>
<dbReference type="RefSeq" id="WP_061101838.1">
    <property type="nucleotide sequence ID" value="NZ_KQ961826.1"/>
</dbReference>
<organism evidence="1 2">
    <name type="scientific">Peptostreptococcus anaerobius</name>
    <dbReference type="NCBI Taxonomy" id="1261"/>
    <lineage>
        <taxon>Bacteria</taxon>
        <taxon>Bacillati</taxon>
        <taxon>Bacillota</taxon>
        <taxon>Clostridia</taxon>
        <taxon>Peptostreptococcales</taxon>
        <taxon>Peptostreptococcaceae</taxon>
        <taxon>Peptostreptococcus</taxon>
    </lineage>
</organism>
<dbReference type="PIRSF" id="PIRSF033563">
    <property type="entry name" value="UCP033563"/>
    <property type="match status" value="1"/>
</dbReference>
<evidence type="ECO:0000313" key="2">
    <source>
        <dbReference type="Proteomes" id="UP000070326"/>
    </source>
</evidence>
<evidence type="ECO:0000313" key="1">
    <source>
        <dbReference type="EMBL" id="KXI11863.1"/>
    </source>
</evidence>
<gene>
    <name evidence="1" type="ORF">HMPREF3195_01187</name>
</gene>
<protein>
    <recommendedName>
        <fullName evidence="3">DUF1015 domain-containing protein</fullName>
    </recommendedName>
</protein>
<dbReference type="PATRIC" id="fig|1261.5.peg.1189"/>
<reference evidence="1 2" key="1">
    <citation type="submission" date="2016-02" db="EMBL/GenBank/DDBJ databases">
        <authorList>
            <person name="Wen L."/>
            <person name="He K."/>
            <person name="Yang H."/>
        </authorList>
    </citation>
    <scope>NUCLEOTIDE SEQUENCE [LARGE SCALE GENOMIC DNA]</scope>
    <source>
        <strain evidence="1 2">MJR8628A</strain>
    </source>
</reference>
<dbReference type="PANTHER" id="PTHR36454">
    <property type="entry name" value="LMO2823 PROTEIN"/>
    <property type="match status" value="1"/>
</dbReference>
<dbReference type="PANTHER" id="PTHR36454:SF1">
    <property type="entry name" value="DUF1015 DOMAIN-CONTAINING PROTEIN"/>
    <property type="match status" value="1"/>
</dbReference>
<evidence type="ECO:0008006" key="3">
    <source>
        <dbReference type="Google" id="ProtNLM"/>
    </source>
</evidence>
<comment type="caution">
    <text evidence="1">The sequence shown here is derived from an EMBL/GenBank/DDBJ whole genome shotgun (WGS) entry which is preliminary data.</text>
</comment>
<dbReference type="Proteomes" id="UP000070326">
    <property type="component" value="Unassembled WGS sequence"/>
</dbReference>
<accession>A0A135YR77</accession>
<dbReference type="Pfam" id="PF06245">
    <property type="entry name" value="DUF1015"/>
    <property type="match status" value="1"/>
</dbReference>
<dbReference type="InterPro" id="IPR008323">
    <property type="entry name" value="UCP033563"/>
</dbReference>
<sequence length="412" mass="48031">MVKLRAFKALRPREDLVEKIAALPYDTMDTHEARLMAEDNPHTYLKIDRAEIDLEETIDIHDDRVYEKAKENLDIFKYKGYLVKDEDPSIYIYRQIMDGRVQTGLVACVSIDDSINNIIKIHEHTKPDKVEDRTKHIRYCQAHTGTILLTYHEDEKINKIIEDETLKMPLYNFTTDDNISHTVWKLEKELGQKIEELFDKNVGALYIADGHHRSKSAVNYAVSMKEIDPDYNPDKEYNYYPAMIAPKNQLYVMDYNRILRDLNGLDKDEFFEAIKENFYITPQAKAYKPNKKYTFGMYIDKNWYKLELINLDQLGDGTVKNLDVSVLHDLLIEPILDIEVPQKDPRIDFIGGIRGLGEIEKKVDSGEFVVGFSLFPTGLEELMRVADEDKIMPAKSTWFEPKVRCGLFVHEF</sequence>
<dbReference type="EMBL" id="LSQZ01000062">
    <property type="protein sequence ID" value="KXI11863.1"/>
    <property type="molecule type" value="Genomic_DNA"/>
</dbReference>
<name>A0A135YR77_9FIRM</name>
<dbReference type="STRING" id="1261.HMPREF3195_01187"/>